<keyword evidence="3" id="KW-1185">Reference proteome</keyword>
<reference evidence="2 3" key="1">
    <citation type="submission" date="2019-03" db="EMBL/GenBank/DDBJ databases">
        <title>Genomic Encyclopedia of Type Strains, Phase IV (KMG-IV): sequencing the most valuable type-strain genomes for metagenomic binning, comparative biology and taxonomic classification.</title>
        <authorList>
            <person name="Goeker M."/>
        </authorList>
    </citation>
    <scope>NUCLEOTIDE SEQUENCE [LARGE SCALE GENOMIC DNA]</scope>
    <source>
        <strain evidence="2 3">DSM 9035</strain>
    </source>
</reference>
<protein>
    <recommendedName>
        <fullName evidence="4">Nuclease-like protein</fullName>
    </recommendedName>
</protein>
<sequence>MAHACPTAVAGGPRAIEAAEHRTVSGHLARLERGAVHLPDGVRLIPQGAAIPTRLTPVEGLAEAAETAAQAVFARRTIIYPVEGVPDRHGRLAGPALLRPPVPDIDGPVADAPNQAPAGASPRARTPPTRPAAISGERTSAEGTDLGLALVAAGAAYADPDRRPTCAAALLTAEARARSEKRGLWSVTDGLLTRTGDAVQSQGLFRVIEGRVRSVRKAGQTLYLNLAGMAGRGVSAALPANAIEGLDTAILTGTLIRIRGFVEGGDRPVLAVSARAVERIGAGRGERSR</sequence>
<dbReference type="EMBL" id="SMAI01000004">
    <property type="protein sequence ID" value="TCT05456.1"/>
    <property type="molecule type" value="Genomic_DNA"/>
</dbReference>
<organism evidence="2 3">
    <name type="scientific">Aquabacter spiritensis</name>
    <dbReference type="NCBI Taxonomy" id="933073"/>
    <lineage>
        <taxon>Bacteria</taxon>
        <taxon>Pseudomonadati</taxon>
        <taxon>Pseudomonadota</taxon>
        <taxon>Alphaproteobacteria</taxon>
        <taxon>Hyphomicrobiales</taxon>
        <taxon>Xanthobacteraceae</taxon>
        <taxon>Aquabacter</taxon>
    </lineage>
</organism>
<dbReference type="Gene3D" id="2.40.50.90">
    <property type="match status" value="1"/>
</dbReference>
<evidence type="ECO:0000256" key="1">
    <source>
        <dbReference type="SAM" id="MobiDB-lite"/>
    </source>
</evidence>
<dbReference type="RefSeq" id="WP_132030810.1">
    <property type="nucleotide sequence ID" value="NZ_SMAI01000004.1"/>
</dbReference>
<gene>
    <name evidence="2" type="ORF">EDC64_10411</name>
</gene>
<dbReference type="OrthoDB" id="7618306at2"/>
<evidence type="ECO:0000313" key="2">
    <source>
        <dbReference type="EMBL" id="TCT05456.1"/>
    </source>
</evidence>
<evidence type="ECO:0000313" key="3">
    <source>
        <dbReference type="Proteomes" id="UP000294664"/>
    </source>
</evidence>
<dbReference type="Proteomes" id="UP000294664">
    <property type="component" value="Unassembled WGS sequence"/>
</dbReference>
<feature type="compositionally biased region" description="Low complexity" evidence="1">
    <location>
        <begin position="116"/>
        <end position="133"/>
    </location>
</feature>
<dbReference type="InterPro" id="IPR035437">
    <property type="entry name" value="SNase_OB-fold_sf"/>
</dbReference>
<name>A0A4R3LYX2_9HYPH</name>
<proteinExistence type="predicted"/>
<accession>A0A4R3LYX2</accession>
<dbReference type="SUPFAM" id="SSF50199">
    <property type="entry name" value="Staphylococcal nuclease"/>
    <property type="match status" value="1"/>
</dbReference>
<comment type="caution">
    <text evidence="2">The sequence shown here is derived from an EMBL/GenBank/DDBJ whole genome shotgun (WGS) entry which is preliminary data.</text>
</comment>
<evidence type="ECO:0008006" key="4">
    <source>
        <dbReference type="Google" id="ProtNLM"/>
    </source>
</evidence>
<feature type="region of interest" description="Disordered" evidence="1">
    <location>
        <begin position="100"/>
        <end position="139"/>
    </location>
</feature>
<dbReference type="AlphaFoldDB" id="A0A4R3LYX2"/>